<dbReference type="InterPro" id="IPR014756">
    <property type="entry name" value="Ig_E-set"/>
</dbReference>
<dbReference type="EMBL" id="JBBXMP010000014">
    <property type="protein sequence ID" value="KAL0069150.1"/>
    <property type="molecule type" value="Genomic_DNA"/>
</dbReference>
<feature type="domain" description="AMP-activated protein kinase glycogen-binding" evidence="2">
    <location>
        <begin position="338"/>
        <end position="385"/>
    </location>
</feature>
<comment type="caution">
    <text evidence="3">The sequence shown here is derived from an EMBL/GenBank/DDBJ whole genome shotgun (WGS) entry which is preliminary data.</text>
</comment>
<protein>
    <submittedName>
        <fullName evidence="3">Galactose metabolism-related protein</fullName>
    </submittedName>
</protein>
<dbReference type="Pfam" id="PF16561">
    <property type="entry name" value="AMPK1_CBM"/>
    <property type="match status" value="1"/>
</dbReference>
<feature type="compositionally biased region" description="Pro residues" evidence="1">
    <location>
        <begin position="303"/>
        <end position="317"/>
    </location>
</feature>
<feature type="compositionally biased region" description="Pro residues" evidence="1">
    <location>
        <begin position="171"/>
        <end position="194"/>
    </location>
</feature>
<feature type="region of interest" description="Disordered" evidence="1">
    <location>
        <begin position="300"/>
        <end position="333"/>
    </location>
</feature>
<organism evidence="3 4">
    <name type="scientific">Marasmius tenuissimus</name>
    <dbReference type="NCBI Taxonomy" id="585030"/>
    <lineage>
        <taxon>Eukaryota</taxon>
        <taxon>Fungi</taxon>
        <taxon>Dikarya</taxon>
        <taxon>Basidiomycota</taxon>
        <taxon>Agaricomycotina</taxon>
        <taxon>Agaricomycetes</taxon>
        <taxon>Agaricomycetidae</taxon>
        <taxon>Agaricales</taxon>
        <taxon>Marasmiineae</taxon>
        <taxon>Marasmiaceae</taxon>
        <taxon>Marasmius</taxon>
    </lineage>
</organism>
<evidence type="ECO:0000259" key="2">
    <source>
        <dbReference type="Pfam" id="PF16561"/>
    </source>
</evidence>
<feature type="compositionally biased region" description="Acidic residues" evidence="1">
    <location>
        <begin position="198"/>
        <end position="213"/>
    </location>
</feature>
<dbReference type="InterPro" id="IPR013783">
    <property type="entry name" value="Ig-like_fold"/>
</dbReference>
<accession>A0ABR3A5C8</accession>
<feature type="compositionally biased region" description="Polar residues" evidence="1">
    <location>
        <begin position="24"/>
        <end position="38"/>
    </location>
</feature>
<dbReference type="Proteomes" id="UP001437256">
    <property type="component" value="Unassembled WGS sequence"/>
</dbReference>
<dbReference type="CDD" id="cd02859">
    <property type="entry name" value="E_set_AMPKbeta_like_N"/>
    <property type="match status" value="1"/>
</dbReference>
<proteinExistence type="predicted"/>
<feature type="region of interest" description="Disordered" evidence="1">
    <location>
        <begin position="498"/>
        <end position="526"/>
    </location>
</feature>
<dbReference type="InterPro" id="IPR032640">
    <property type="entry name" value="AMPK1_CBM"/>
</dbReference>
<feature type="compositionally biased region" description="Low complexity" evidence="1">
    <location>
        <begin position="417"/>
        <end position="426"/>
    </location>
</feature>
<feature type="compositionally biased region" description="Polar residues" evidence="1">
    <location>
        <begin position="1"/>
        <end position="16"/>
    </location>
</feature>
<keyword evidence="4" id="KW-1185">Reference proteome</keyword>
<feature type="compositionally biased region" description="Polar residues" evidence="1">
    <location>
        <begin position="114"/>
        <end position="125"/>
    </location>
</feature>
<dbReference type="Gene3D" id="2.60.40.10">
    <property type="entry name" value="Immunoglobulins"/>
    <property type="match status" value="1"/>
</dbReference>
<dbReference type="SUPFAM" id="SSF81296">
    <property type="entry name" value="E set domains"/>
    <property type="match status" value="1"/>
</dbReference>
<feature type="region of interest" description="Disordered" evidence="1">
    <location>
        <begin position="102"/>
        <end position="213"/>
    </location>
</feature>
<sequence length="573" mass="61561">MGNSQSLNISASNSPQHAGFPGSRSGTASPVPGQSKSYRPSRRRSIDLPDLVDLSSATAAIMENPYGGERYIAGMRTAPLPIPVGDDRGGRKVAQTDYAVQPSNHIDQIRKNRSNNGVVGTTGQPTAPIRGRPPKGVQTSEPSSRVPSRGRGSQYMHYIPSNLSTTTFQRPAPPPPSRNHSFVPPPPISDPSPNEPVSLEEEEDTRPMDDEEDDIVVNSSIPLGFYRRADPFAEVAVGEGSTNVDVDVRVVVRELDVIHGKDGAPDEVVVKISWHGEGQSVILALECDNTWNGRQQMELEASPKPPIPYPLSPPVSPPATSTPTSPPFDGTPVTNVPVFSTTLSLRTDKQTHHIRFLVDDEWSIADNLPTAVDSTGALANYLVVGQLPPAAGKGGENGHIAMESRVGLLTRTTSLPPASTSTLGSPNGQIAPPGPGSLPLPNGFHIPHGIRQLGGTTHGHPAATNLGRVRHQKQGLGLGYSFWSASSSNDIEAVEVEVTHRKEQHTGSGNDGRRRRSPPPPMKMPIGKVHYEPQWTTEIPLELIEAAQEEEKFLEHQAQVFTDALSFCLYPLS</sequence>
<evidence type="ECO:0000256" key="1">
    <source>
        <dbReference type="SAM" id="MobiDB-lite"/>
    </source>
</evidence>
<reference evidence="3 4" key="1">
    <citation type="submission" date="2024-05" db="EMBL/GenBank/DDBJ databases">
        <title>A draft genome resource for the thread blight pathogen Marasmius tenuissimus strain MS-2.</title>
        <authorList>
            <person name="Yulfo-Soto G.E."/>
            <person name="Baruah I.K."/>
            <person name="Amoako-Attah I."/>
            <person name="Bukari Y."/>
            <person name="Meinhardt L.W."/>
            <person name="Bailey B.A."/>
            <person name="Cohen S.P."/>
        </authorList>
    </citation>
    <scope>NUCLEOTIDE SEQUENCE [LARGE SCALE GENOMIC DNA]</scope>
    <source>
        <strain evidence="3 4">MS-2</strain>
    </source>
</reference>
<name>A0ABR3A5C8_9AGAR</name>
<evidence type="ECO:0000313" key="4">
    <source>
        <dbReference type="Proteomes" id="UP001437256"/>
    </source>
</evidence>
<feature type="compositionally biased region" description="Low complexity" evidence="1">
    <location>
        <begin position="140"/>
        <end position="153"/>
    </location>
</feature>
<feature type="region of interest" description="Disordered" evidence="1">
    <location>
        <begin position="417"/>
        <end position="436"/>
    </location>
</feature>
<feature type="region of interest" description="Disordered" evidence="1">
    <location>
        <begin position="1"/>
        <end position="58"/>
    </location>
</feature>
<evidence type="ECO:0000313" key="3">
    <source>
        <dbReference type="EMBL" id="KAL0069150.1"/>
    </source>
</evidence>
<gene>
    <name evidence="3" type="primary">GAL83_1</name>
    <name evidence="3" type="ORF">AAF712_003836</name>
</gene>